<accession>A0A481Z7Z5</accession>
<evidence type="ECO:0000256" key="1">
    <source>
        <dbReference type="SAM" id="MobiDB-lite"/>
    </source>
</evidence>
<sequence>MNLENISPVNFVNYPSGDPVSLQRSPGQIGAPSVSTAPGATFSQTTPTTSNGTLKHVGTTIESKGLITTHSPWIFIVGIIAGILIVLLIVALMFAIFVKEDLDFPDIDFVVADNEINDTTGSSANGIVKLNNGALYLDSASCSAGPTREWTIGQSITFNTCDCLDPFFGTECFRESYVDTYTSIGTPAQSNIVASFGSTQIVDRLSFPFTKNPGRLSDEDEPPTTEIICTKLCDQDQSCLGVWWTQAEPPLFGMDQPNPNQKPTCQLIRDQVVVKPGTNIPYSSNMDSVLYLKKDVEPEFKDRVFVYQGQKPLRYWTVDAYSSPFGDNQSQTMFNRQLVKFNWSPQIVINSTGCDMSMDSNCPWGRTWYGFFSNQMINLTDNSLLKELIDMFNSTSKSNITVRGREYVVVGPKQTQLIFPSAWSELWGVFVNPTTIPNLSLPEININTTSRVDFDEIELFDGAILNPADNMAGMIITRNQAVDTLDLNTSSFPLSGEGKFIVVKIGDRLEIISTDQKYHDLVSTTSEWYITNNPINFDVANPFRASLSFNQPGIYYLKDRMHPRIVRLIIQVT</sequence>
<feature type="compositionally biased region" description="Polar residues" evidence="1">
    <location>
        <begin position="33"/>
        <end position="53"/>
    </location>
</feature>
<reference evidence="3" key="1">
    <citation type="journal article" date="2019" name="MBio">
        <title>Virus Genomes from Deep Sea Sediments Expand the Ocean Megavirome and Support Independent Origins of Viral Gigantism.</title>
        <authorList>
            <person name="Backstrom D."/>
            <person name="Yutin N."/>
            <person name="Jorgensen S.L."/>
            <person name="Dharamshi J."/>
            <person name="Homa F."/>
            <person name="Zaremba-Niedwiedzka K."/>
            <person name="Spang A."/>
            <person name="Wolf Y.I."/>
            <person name="Koonin E.V."/>
            <person name="Ettema T.J."/>
        </authorList>
    </citation>
    <scope>NUCLEOTIDE SEQUENCE</scope>
</reference>
<feature type="transmembrane region" description="Helical" evidence="2">
    <location>
        <begin position="73"/>
        <end position="98"/>
    </location>
</feature>
<keyword evidence="2" id="KW-1133">Transmembrane helix</keyword>
<organism evidence="3">
    <name type="scientific">Pithovirus LCPAC202</name>
    <dbReference type="NCBI Taxonomy" id="2506592"/>
    <lineage>
        <taxon>Viruses</taxon>
        <taxon>Pithoviruses</taxon>
    </lineage>
</organism>
<protein>
    <submittedName>
        <fullName evidence="3">Uncharacterized protein</fullName>
    </submittedName>
</protein>
<gene>
    <name evidence="3" type="ORF">LCPAC202_02230</name>
</gene>
<keyword evidence="2" id="KW-0812">Transmembrane</keyword>
<keyword evidence="2" id="KW-0472">Membrane</keyword>
<evidence type="ECO:0000313" key="3">
    <source>
        <dbReference type="EMBL" id="QBK91249.1"/>
    </source>
</evidence>
<feature type="region of interest" description="Disordered" evidence="1">
    <location>
        <begin position="20"/>
        <end position="54"/>
    </location>
</feature>
<evidence type="ECO:0000256" key="2">
    <source>
        <dbReference type="SAM" id="Phobius"/>
    </source>
</evidence>
<dbReference type="EMBL" id="MK500517">
    <property type="protein sequence ID" value="QBK91249.1"/>
    <property type="molecule type" value="Genomic_DNA"/>
</dbReference>
<name>A0A481Z7Z5_9VIRU</name>
<proteinExistence type="predicted"/>